<keyword evidence="6" id="KW-0687">Ribonucleoprotein</keyword>
<organism evidence="8 9">
    <name type="scientific">Wickerhamomyces anomalus (strain ATCC 58044 / CBS 1984 / NCYC 433 / NRRL Y-366-8)</name>
    <name type="common">Yeast</name>
    <name type="synonym">Hansenula anomala</name>
    <dbReference type="NCBI Taxonomy" id="683960"/>
    <lineage>
        <taxon>Eukaryota</taxon>
        <taxon>Fungi</taxon>
        <taxon>Dikarya</taxon>
        <taxon>Ascomycota</taxon>
        <taxon>Saccharomycotina</taxon>
        <taxon>Saccharomycetes</taxon>
        <taxon>Phaffomycetales</taxon>
        <taxon>Wickerhamomycetaceae</taxon>
        <taxon>Wickerhamomyces</taxon>
    </lineage>
</organism>
<evidence type="ECO:0000313" key="8">
    <source>
        <dbReference type="EMBL" id="ODQ61597.1"/>
    </source>
</evidence>
<evidence type="ECO:0000256" key="3">
    <source>
        <dbReference type="ARBA" id="ARBA00022946"/>
    </source>
</evidence>
<gene>
    <name evidence="8" type="ORF">WICANDRAFT_12946</name>
</gene>
<keyword evidence="9" id="KW-1185">Reference proteome</keyword>
<dbReference type="GO" id="GO:0003735">
    <property type="term" value="F:structural constituent of ribosome"/>
    <property type="evidence" value="ECO:0007669"/>
    <property type="project" value="EnsemblFungi"/>
</dbReference>
<evidence type="ECO:0000256" key="7">
    <source>
        <dbReference type="ARBA" id="ARBA00039935"/>
    </source>
</evidence>
<accession>A0A1E3P9N8</accession>
<name>A0A1E3P9N8_WICAA</name>
<comment type="subcellular location">
    <subcellularLocation>
        <location evidence="1">Mitochondrion</location>
    </subcellularLocation>
</comment>
<keyword evidence="4" id="KW-0689">Ribosomal protein</keyword>
<dbReference type="InterPro" id="IPR011332">
    <property type="entry name" value="Ribosomal_zn-bd"/>
</dbReference>
<reference evidence="8 9" key="1">
    <citation type="journal article" date="2016" name="Proc. Natl. Acad. Sci. U.S.A.">
        <title>Comparative genomics of biotechnologically important yeasts.</title>
        <authorList>
            <person name="Riley R."/>
            <person name="Haridas S."/>
            <person name="Wolfe K.H."/>
            <person name="Lopes M.R."/>
            <person name="Hittinger C.T."/>
            <person name="Goeker M."/>
            <person name="Salamov A.A."/>
            <person name="Wisecaver J.H."/>
            <person name="Long T.M."/>
            <person name="Calvey C.H."/>
            <person name="Aerts A.L."/>
            <person name="Barry K.W."/>
            <person name="Choi C."/>
            <person name="Clum A."/>
            <person name="Coughlan A.Y."/>
            <person name="Deshpande S."/>
            <person name="Douglass A.P."/>
            <person name="Hanson S.J."/>
            <person name="Klenk H.-P."/>
            <person name="LaButti K.M."/>
            <person name="Lapidus A."/>
            <person name="Lindquist E.A."/>
            <person name="Lipzen A.M."/>
            <person name="Meier-Kolthoff J.P."/>
            <person name="Ohm R.A."/>
            <person name="Otillar R.P."/>
            <person name="Pangilinan J.L."/>
            <person name="Peng Y."/>
            <person name="Rokas A."/>
            <person name="Rosa C.A."/>
            <person name="Scheuner C."/>
            <person name="Sibirny A.A."/>
            <person name="Slot J.C."/>
            <person name="Stielow J.B."/>
            <person name="Sun H."/>
            <person name="Kurtzman C.P."/>
            <person name="Blackwell M."/>
            <person name="Grigoriev I.V."/>
            <person name="Jeffries T.W."/>
        </authorList>
    </citation>
    <scope>NUCLEOTIDE SEQUENCE [LARGE SCALE GENOMIC DNA]</scope>
    <source>
        <strain evidence="9">ATCC 58044 / CBS 1984 / NCYC 433 / NRRL Y-366-8</strain>
    </source>
</reference>
<evidence type="ECO:0000256" key="1">
    <source>
        <dbReference type="ARBA" id="ARBA00004173"/>
    </source>
</evidence>
<dbReference type="InterPro" id="IPR051991">
    <property type="entry name" value="Mitoribosomal_protein_bL32"/>
</dbReference>
<dbReference type="STRING" id="683960.A0A1E3P9N8"/>
<dbReference type="Proteomes" id="UP000094112">
    <property type="component" value="Unassembled WGS sequence"/>
</dbReference>
<dbReference type="InterPro" id="IPR002677">
    <property type="entry name" value="Ribosomal_bL32"/>
</dbReference>
<dbReference type="PANTHER" id="PTHR21026:SF2">
    <property type="entry name" value="LARGE RIBOSOMAL SUBUNIT PROTEIN BL32M"/>
    <property type="match status" value="1"/>
</dbReference>
<evidence type="ECO:0000256" key="6">
    <source>
        <dbReference type="ARBA" id="ARBA00023274"/>
    </source>
</evidence>
<dbReference type="PANTHER" id="PTHR21026">
    <property type="entry name" value="39S RIBOSOMAL PROTEIN L32, MITOCHONDRIAL"/>
    <property type="match status" value="1"/>
</dbReference>
<feature type="non-terminal residue" evidence="8">
    <location>
        <position position="1"/>
    </location>
</feature>
<protein>
    <recommendedName>
        <fullName evidence="7">Large ribosomal subunit protein bL32m</fullName>
    </recommendedName>
</protein>
<evidence type="ECO:0000256" key="5">
    <source>
        <dbReference type="ARBA" id="ARBA00023128"/>
    </source>
</evidence>
<dbReference type="Pfam" id="PF01783">
    <property type="entry name" value="Ribosomal_L32p"/>
    <property type="match status" value="1"/>
</dbReference>
<dbReference type="GO" id="GO:0008270">
    <property type="term" value="F:zinc ion binding"/>
    <property type="evidence" value="ECO:0007669"/>
    <property type="project" value="EnsemblFungi"/>
</dbReference>
<sequence length="137" mass="16323">LRQKLQDYLENKKEQLEDAFSIDNGILRAAPKQKVSPQKRKQKLYGPGSKQLKHLHNLNRCPSCGHYKRAHTLCMHCVSQIQRVWRKDLHATEKPKVVEQELDELDKRILYPGKVESEYSKMLKKRREYVDRRTRTL</sequence>
<feature type="non-terminal residue" evidence="8">
    <location>
        <position position="137"/>
    </location>
</feature>
<dbReference type="GO" id="GO:0005762">
    <property type="term" value="C:mitochondrial large ribosomal subunit"/>
    <property type="evidence" value="ECO:0007669"/>
    <property type="project" value="EnsemblFungi"/>
</dbReference>
<proteinExistence type="inferred from homology"/>
<dbReference type="GO" id="GO:0006412">
    <property type="term" value="P:translation"/>
    <property type="evidence" value="ECO:0007669"/>
    <property type="project" value="InterPro"/>
</dbReference>
<dbReference type="AlphaFoldDB" id="A0A1E3P9N8"/>
<keyword evidence="5" id="KW-0496">Mitochondrion</keyword>
<evidence type="ECO:0000313" key="9">
    <source>
        <dbReference type="Proteomes" id="UP000094112"/>
    </source>
</evidence>
<dbReference type="EMBL" id="KV454208">
    <property type="protein sequence ID" value="ODQ61597.1"/>
    <property type="molecule type" value="Genomic_DNA"/>
</dbReference>
<dbReference type="GO" id="GO:0005743">
    <property type="term" value="C:mitochondrial inner membrane"/>
    <property type="evidence" value="ECO:0007669"/>
    <property type="project" value="EnsemblFungi"/>
</dbReference>
<keyword evidence="3" id="KW-0809">Transit peptide</keyword>
<dbReference type="SUPFAM" id="SSF57829">
    <property type="entry name" value="Zn-binding ribosomal proteins"/>
    <property type="match status" value="1"/>
</dbReference>
<dbReference type="RefSeq" id="XP_019040804.1">
    <property type="nucleotide sequence ID" value="XM_019180550.1"/>
</dbReference>
<evidence type="ECO:0000256" key="4">
    <source>
        <dbReference type="ARBA" id="ARBA00022980"/>
    </source>
</evidence>
<evidence type="ECO:0000256" key="2">
    <source>
        <dbReference type="ARBA" id="ARBA00008560"/>
    </source>
</evidence>
<dbReference type="GeneID" id="30197796"/>
<comment type="similarity">
    <text evidence="2">Belongs to the bacterial ribosomal protein bL32 family.</text>
</comment>
<dbReference type="OrthoDB" id="2014905at2759"/>